<gene>
    <name evidence="2" type="ORF">NT26_0583</name>
</gene>
<dbReference type="Proteomes" id="UP000010792">
    <property type="component" value="Chromosome"/>
</dbReference>
<dbReference type="STRING" id="1125847.NT26_0583"/>
<dbReference type="EMBL" id="FO082820">
    <property type="protein sequence ID" value="CCF18307.1"/>
    <property type="molecule type" value="Genomic_DNA"/>
</dbReference>
<name>L0NDC5_9HYPH</name>
<proteinExistence type="predicted"/>
<accession>L0NDC5</accession>
<sequence length="93" mass="9846">MTESDIGTTSDLMQEVIDIVAAEAMIDRDKLSATARLDELDIQSADYVMILMAVEERFGVYISIDSGFTEAETVGDLVRAVAAKIAEGSGAGA</sequence>
<feature type="domain" description="Carrier" evidence="1">
    <location>
        <begin position="7"/>
        <end position="85"/>
    </location>
</feature>
<dbReference type="Gene3D" id="1.10.1200.10">
    <property type="entry name" value="ACP-like"/>
    <property type="match status" value="1"/>
</dbReference>
<dbReference type="SUPFAM" id="SSF47336">
    <property type="entry name" value="ACP-like"/>
    <property type="match status" value="1"/>
</dbReference>
<dbReference type="Pfam" id="PF00550">
    <property type="entry name" value="PP-binding"/>
    <property type="match status" value="1"/>
</dbReference>
<reference evidence="2 3" key="1">
    <citation type="journal article" date="2013" name="Genome Biol. Evol.">
        <title>Life in an arsenic-containing gold mine: genome and physiology of the autotrophic arsenite-oxidizing bacterium rhizobium sp. NT-26.</title>
        <authorList>
            <person name="Andres J."/>
            <person name="Arsene-Ploetze F."/>
            <person name="Barbe V."/>
            <person name="Brochier-Armanet C."/>
            <person name="Cleiss-Arnold J."/>
            <person name="Coppee J.Y."/>
            <person name="Dillies M.A."/>
            <person name="Geist"/>
            <person name="L"/>
            <person name="Joublin A."/>
            <person name="Koechler S."/>
            <person name="Lassalle F."/>
            <person name="Marchal M."/>
            <person name="Medigue C."/>
            <person name="Muller D."/>
            <person name="Nesme X."/>
            <person name="Plewniak F."/>
            <person name="Proux C."/>
            <person name="Ramirez-Bahena M.H."/>
            <person name="Schenowitz C."/>
            <person name="Sismeiro O."/>
            <person name="Vallenet D."/>
            <person name="Santini J.M."/>
            <person name="Bertin P.N."/>
        </authorList>
    </citation>
    <scope>NUCLEOTIDE SEQUENCE [LARGE SCALE GENOMIC DNA]</scope>
    <source>
        <strain evidence="2 3">NT-26</strain>
    </source>
</reference>
<dbReference type="KEGG" id="rht:NT26_0583"/>
<dbReference type="AlphaFoldDB" id="L0NDC5"/>
<evidence type="ECO:0000313" key="3">
    <source>
        <dbReference type="Proteomes" id="UP000010792"/>
    </source>
</evidence>
<dbReference type="PROSITE" id="PS50075">
    <property type="entry name" value="CARRIER"/>
    <property type="match status" value="1"/>
</dbReference>
<keyword evidence="3" id="KW-1185">Reference proteome</keyword>
<evidence type="ECO:0000259" key="1">
    <source>
        <dbReference type="PROSITE" id="PS50075"/>
    </source>
</evidence>
<evidence type="ECO:0000313" key="2">
    <source>
        <dbReference type="EMBL" id="CCF18307.1"/>
    </source>
</evidence>
<dbReference type="InterPro" id="IPR009081">
    <property type="entry name" value="PP-bd_ACP"/>
</dbReference>
<protein>
    <submittedName>
        <fullName evidence="2">Putative Acyl carrier protein</fullName>
    </submittedName>
</protein>
<dbReference type="InterPro" id="IPR036736">
    <property type="entry name" value="ACP-like_sf"/>
</dbReference>
<organism evidence="2 3">
    <name type="scientific">Pseudorhizobium banfieldiae</name>
    <dbReference type="NCBI Taxonomy" id="1125847"/>
    <lineage>
        <taxon>Bacteria</taxon>
        <taxon>Pseudomonadati</taxon>
        <taxon>Pseudomonadota</taxon>
        <taxon>Alphaproteobacteria</taxon>
        <taxon>Hyphomicrobiales</taxon>
        <taxon>Rhizobiaceae</taxon>
        <taxon>Rhizobium/Agrobacterium group</taxon>
        <taxon>Pseudorhizobium</taxon>
    </lineage>
</organism>